<dbReference type="InterPro" id="IPR045861">
    <property type="entry name" value="CorA_cytoplasmic_dom"/>
</dbReference>
<reference evidence="9 10" key="1">
    <citation type="submission" date="2017-09" db="EMBL/GenBank/DDBJ databases">
        <authorList>
            <person name="Lee N."/>
            <person name="Cho B.-K."/>
        </authorList>
    </citation>
    <scope>NUCLEOTIDE SEQUENCE [LARGE SCALE GENOMIC DNA]</scope>
    <source>
        <strain evidence="9 10">ATCC 27476</strain>
    </source>
</reference>
<dbReference type="SUPFAM" id="SSF144083">
    <property type="entry name" value="Magnesium transport protein CorA, transmembrane region"/>
    <property type="match status" value="1"/>
</dbReference>
<dbReference type="GO" id="GO:0000287">
    <property type="term" value="F:magnesium ion binding"/>
    <property type="evidence" value="ECO:0007669"/>
    <property type="project" value="TreeGrafter"/>
</dbReference>
<evidence type="ECO:0000256" key="6">
    <source>
        <dbReference type="ARBA" id="ARBA00022989"/>
    </source>
</evidence>
<dbReference type="InterPro" id="IPR045863">
    <property type="entry name" value="CorA_TM1_TM2"/>
</dbReference>
<evidence type="ECO:0000256" key="2">
    <source>
        <dbReference type="ARBA" id="ARBA00009765"/>
    </source>
</evidence>
<dbReference type="KEGG" id="svn:CP980_27720"/>
<evidence type="ECO:0000256" key="3">
    <source>
        <dbReference type="ARBA" id="ARBA00022448"/>
    </source>
</evidence>
<dbReference type="AlphaFoldDB" id="A0A5J6JRG8"/>
<keyword evidence="5 8" id="KW-0812">Transmembrane</keyword>
<organism evidence="9 10">
    <name type="scientific">Streptomyces vinaceus</name>
    <dbReference type="NCBI Taxonomy" id="1960"/>
    <lineage>
        <taxon>Bacteria</taxon>
        <taxon>Bacillati</taxon>
        <taxon>Actinomycetota</taxon>
        <taxon>Actinomycetes</taxon>
        <taxon>Kitasatosporales</taxon>
        <taxon>Streptomycetaceae</taxon>
        <taxon>Streptomyces</taxon>
    </lineage>
</organism>
<keyword evidence="10" id="KW-1185">Reference proteome</keyword>
<dbReference type="Pfam" id="PF01544">
    <property type="entry name" value="CorA"/>
    <property type="match status" value="1"/>
</dbReference>
<accession>A0A5J6JRG8</accession>
<keyword evidence="3" id="KW-0813">Transport</keyword>
<evidence type="ECO:0000256" key="4">
    <source>
        <dbReference type="ARBA" id="ARBA00022475"/>
    </source>
</evidence>
<feature type="transmembrane region" description="Helical" evidence="8">
    <location>
        <begin position="251"/>
        <end position="271"/>
    </location>
</feature>
<dbReference type="GO" id="GO:0015087">
    <property type="term" value="F:cobalt ion transmembrane transporter activity"/>
    <property type="evidence" value="ECO:0007669"/>
    <property type="project" value="TreeGrafter"/>
</dbReference>
<protein>
    <submittedName>
        <fullName evidence="9">Cation transporter</fullName>
    </submittedName>
</protein>
<comment type="similarity">
    <text evidence="2">Belongs to the CorA metal ion transporter (MIT) (TC 1.A.35) family.</text>
</comment>
<dbReference type="Gene3D" id="1.20.58.340">
    <property type="entry name" value="Magnesium transport protein CorA, transmembrane region"/>
    <property type="match status" value="2"/>
</dbReference>
<dbReference type="EMBL" id="CP023692">
    <property type="protein sequence ID" value="QEV50128.1"/>
    <property type="molecule type" value="Genomic_DNA"/>
</dbReference>
<evidence type="ECO:0000256" key="8">
    <source>
        <dbReference type="SAM" id="Phobius"/>
    </source>
</evidence>
<evidence type="ECO:0000313" key="9">
    <source>
        <dbReference type="EMBL" id="QEV50128.1"/>
    </source>
</evidence>
<evidence type="ECO:0000256" key="7">
    <source>
        <dbReference type="ARBA" id="ARBA00023136"/>
    </source>
</evidence>
<evidence type="ECO:0000256" key="1">
    <source>
        <dbReference type="ARBA" id="ARBA00004651"/>
    </source>
</evidence>
<dbReference type="Proteomes" id="UP000325563">
    <property type="component" value="Chromosome"/>
</dbReference>
<name>A0A5J6JRG8_STRVI</name>
<dbReference type="GO" id="GO:0005886">
    <property type="term" value="C:plasma membrane"/>
    <property type="evidence" value="ECO:0007669"/>
    <property type="project" value="UniProtKB-SubCell"/>
</dbReference>
<dbReference type="SUPFAM" id="SSF143865">
    <property type="entry name" value="CorA soluble domain-like"/>
    <property type="match status" value="1"/>
</dbReference>
<evidence type="ECO:0000313" key="10">
    <source>
        <dbReference type="Proteomes" id="UP000325563"/>
    </source>
</evidence>
<dbReference type="GO" id="GO:0015095">
    <property type="term" value="F:magnesium ion transmembrane transporter activity"/>
    <property type="evidence" value="ECO:0007669"/>
    <property type="project" value="TreeGrafter"/>
</dbReference>
<evidence type="ECO:0000256" key="5">
    <source>
        <dbReference type="ARBA" id="ARBA00022692"/>
    </source>
</evidence>
<keyword evidence="6 8" id="KW-1133">Transmembrane helix</keyword>
<sequence>MPEGTVRRTPVSEARERLAESRFLFVDAELPAQAPPGEQPIAHLLGLEADDLPWLGRERESARAEFLGDAAAFVVPAIEAGQVVHLHVVATERYLLTVHRGPVAMVHGLIARLPHERPPDAVATLFLLLGEALETYRRSAVQALLEVEDLEDEMFHRREPEQLYRLARLRRTSALLHHTLLPYHQAAEEAITRRVLNPDFPQERQRLAREYQRMSKLVLTDIEALQEAARRGFGTYSSLVSGEQNGVINRLAIVSTIFLPLTFLTGFFGMNFAYLTDELESRVIFWVLAVGLQVLFLAGALYVLHRTRIWRRLHDDEGVDDE</sequence>
<dbReference type="PANTHER" id="PTHR46494">
    <property type="entry name" value="CORA FAMILY METAL ION TRANSPORTER (EUROFUNG)"/>
    <property type="match status" value="1"/>
</dbReference>
<dbReference type="InterPro" id="IPR002523">
    <property type="entry name" value="MgTranspt_CorA/ZnTranspt_ZntB"/>
</dbReference>
<dbReference type="GO" id="GO:0050897">
    <property type="term" value="F:cobalt ion binding"/>
    <property type="evidence" value="ECO:0007669"/>
    <property type="project" value="TreeGrafter"/>
</dbReference>
<gene>
    <name evidence="9" type="ORF">CP980_27720</name>
</gene>
<keyword evidence="4" id="KW-1003">Cell membrane</keyword>
<proteinExistence type="inferred from homology"/>
<dbReference type="PANTHER" id="PTHR46494:SF1">
    <property type="entry name" value="CORA FAMILY METAL ION TRANSPORTER (EUROFUNG)"/>
    <property type="match status" value="1"/>
</dbReference>
<comment type="subcellular location">
    <subcellularLocation>
        <location evidence="1">Cell membrane</location>
        <topology evidence="1">Multi-pass membrane protein</topology>
    </subcellularLocation>
</comment>
<keyword evidence="7 8" id="KW-0472">Membrane</keyword>
<feature type="transmembrane region" description="Helical" evidence="8">
    <location>
        <begin position="283"/>
        <end position="304"/>
    </location>
</feature>